<evidence type="ECO:0000256" key="7">
    <source>
        <dbReference type="ARBA" id="ARBA00023002"/>
    </source>
</evidence>
<accession>A0A1I0H1G6</accession>
<reference evidence="16" key="2">
    <citation type="submission" date="2016-10" db="EMBL/GenBank/DDBJ databases">
        <authorList>
            <person name="de Groot N.N."/>
        </authorList>
    </citation>
    <scope>NUCLEOTIDE SEQUENCE [LARGE SCALE GENOMIC DNA]</scope>
    <source>
        <strain evidence="16">CDM_6</strain>
    </source>
</reference>
<dbReference type="Gene3D" id="3.40.50.720">
    <property type="entry name" value="NAD(P)-binding Rossmann-like Domain"/>
    <property type="match status" value="1"/>
</dbReference>
<dbReference type="SUPFAM" id="SSF48179">
    <property type="entry name" value="6-phosphogluconate dehydrogenase C-terminal domain-like"/>
    <property type="match status" value="1"/>
</dbReference>
<dbReference type="InterPro" id="IPR003710">
    <property type="entry name" value="ApbA"/>
</dbReference>
<protein>
    <recommendedName>
        <fullName evidence="4 12">2-dehydropantoate 2-reductase</fullName>
        <ecNumber evidence="3 12">1.1.1.169</ecNumber>
    </recommendedName>
    <alternativeName>
        <fullName evidence="8 12">Ketopantoate reductase</fullName>
    </alternativeName>
</protein>
<dbReference type="EC" id="1.1.1.169" evidence="3 12"/>
<comment type="pathway">
    <text evidence="1 12">Cofactor biosynthesis; coenzyme A biosynthesis.</text>
</comment>
<evidence type="ECO:0000256" key="11">
    <source>
        <dbReference type="ARBA" id="ARBA00056765"/>
    </source>
</evidence>
<gene>
    <name evidence="16" type="ORF">SAMN04488694_11259</name>
    <name evidence="15" type="ORF">SAMN05192552_101256</name>
</gene>
<keyword evidence="17" id="KW-1185">Reference proteome</keyword>
<evidence type="ECO:0000256" key="12">
    <source>
        <dbReference type="RuleBase" id="RU362068"/>
    </source>
</evidence>
<keyword evidence="5 12" id="KW-0521">NADP</keyword>
<dbReference type="InterPro" id="IPR008927">
    <property type="entry name" value="6-PGluconate_DH-like_C_sf"/>
</dbReference>
<dbReference type="Gene3D" id="1.10.1040.10">
    <property type="entry name" value="N-(1-d-carboxylethyl)-l-norvaline Dehydrogenase, domain 2"/>
    <property type="match status" value="1"/>
</dbReference>
<evidence type="ECO:0000256" key="1">
    <source>
        <dbReference type="ARBA" id="ARBA00004724"/>
    </source>
</evidence>
<comment type="function">
    <text evidence="11">Catalyzes the NAD(P)H-dependent reduction of ketopantoate into pantoic acid.</text>
</comment>
<dbReference type="PANTHER" id="PTHR43765:SF2">
    <property type="entry name" value="2-DEHYDROPANTOATE 2-REDUCTASE"/>
    <property type="match status" value="1"/>
</dbReference>
<dbReference type="OrthoDB" id="201845at2157"/>
<comment type="catalytic activity">
    <reaction evidence="9">
        <text>(R)-pantoate + NADP(+) = 2-dehydropantoate + NADPH + H(+)</text>
        <dbReference type="Rhea" id="RHEA:16233"/>
        <dbReference type="ChEBI" id="CHEBI:11561"/>
        <dbReference type="ChEBI" id="CHEBI:15378"/>
        <dbReference type="ChEBI" id="CHEBI:15980"/>
        <dbReference type="ChEBI" id="CHEBI:57783"/>
        <dbReference type="ChEBI" id="CHEBI:58349"/>
        <dbReference type="EC" id="1.1.1.169"/>
    </reaction>
    <physiologicalReaction direction="right-to-left" evidence="9">
        <dbReference type="Rhea" id="RHEA:16235"/>
    </physiologicalReaction>
</comment>
<evidence type="ECO:0000256" key="3">
    <source>
        <dbReference type="ARBA" id="ARBA00013014"/>
    </source>
</evidence>
<proteinExistence type="inferred from homology"/>
<dbReference type="Proteomes" id="UP000324021">
    <property type="component" value="Unassembled WGS sequence"/>
</dbReference>
<organism evidence="16 17">
    <name type="scientific">Natrinema hispanicum</name>
    <dbReference type="NCBI Taxonomy" id="392421"/>
    <lineage>
        <taxon>Archaea</taxon>
        <taxon>Methanobacteriati</taxon>
        <taxon>Methanobacteriota</taxon>
        <taxon>Stenosarchaea group</taxon>
        <taxon>Halobacteria</taxon>
        <taxon>Halobacteriales</taxon>
        <taxon>Natrialbaceae</taxon>
        <taxon>Natrinema</taxon>
    </lineage>
</organism>
<dbReference type="InterPro" id="IPR036291">
    <property type="entry name" value="NAD(P)-bd_dom_sf"/>
</dbReference>
<dbReference type="InterPro" id="IPR050838">
    <property type="entry name" value="Ketopantoate_reductase"/>
</dbReference>
<evidence type="ECO:0000256" key="9">
    <source>
        <dbReference type="ARBA" id="ARBA00047506"/>
    </source>
</evidence>
<dbReference type="RefSeq" id="WP_092933495.1">
    <property type="nucleotide sequence ID" value="NZ_FMZP01000012.1"/>
</dbReference>
<sequence length="302" mass="31026">MDIVVFGAGSLGSLVGGLLARDHDVTLVAREAHARAVRESGLRLEGAVDDGPSRVVPAATTDGTGLEADLAVVTVKSFDTAAAADTLATGSIEAVLSLQNGMGNEATLATRLDASVLAGTATYGAILQEPGIVECTGPGEIVLGPRDGGSSARAERVGEAFAAAGLETTVADDMPRRLWEKLAVNAGINPVTALTATENEAVRAEPAADLAHTATRETARVARACDVSLSNREALAAMETVAEATAANTSSMAQDLAAQRRTEIDAINGYVVEQAAENGLEVPTNRTLTALIRTWEQGRGLR</sequence>
<comment type="similarity">
    <text evidence="2 12">Belongs to the ketopantoate reductase family.</text>
</comment>
<evidence type="ECO:0000259" key="14">
    <source>
        <dbReference type="Pfam" id="PF08546"/>
    </source>
</evidence>
<dbReference type="GO" id="GO:0008677">
    <property type="term" value="F:2-dehydropantoate 2-reductase activity"/>
    <property type="evidence" value="ECO:0007669"/>
    <property type="project" value="UniProtKB-EC"/>
</dbReference>
<evidence type="ECO:0000256" key="2">
    <source>
        <dbReference type="ARBA" id="ARBA00007870"/>
    </source>
</evidence>
<evidence type="ECO:0000256" key="4">
    <source>
        <dbReference type="ARBA" id="ARBA00019465"/>
    </source>
</evidence>
<dbReference type="Pfam" id="PF08546">
    <property type="entry name" value="ApbA_C"/>
    <property type="match status" value="1"/>
</dbReference>
<evidence type="ECO:0000259" key="13">
    <source>
        <dbReference type="Pfam" id="PF02558"/>
    </source>
</evidence>
<dbReference type="GO" id="GO:0015937">
    <property type="term" value="P:coenzyme A biosynthetic process"/>
    <property type="evidence" value="ECO:0007669"/>
    <property type="project" value="UniProtKB-UniPathway"/>
</dbReference>
<dbReference type="AlphaFoldDB" id="A0A1I0H1G6"/>
<evidence type="ECO:0000256" key="10">
    <source>
        <dbReference type="ARBA" id="ARBA00048196"/>
    </source>
</evidence>
<keyword evidence="6 12" id="KW-0173">Coenzyme A biosynthesis</keyword>
<reference evidence="17 18" key="1">
    <citation type="submission" date="2016-10" db="EMBL/GenBank/DDBJ databases">
        <authorList>
            <person name="Varghese N."/>
            <person name="Submissions S."/>
        </authorList>
    </citation>
    <scope>NUCLEOTIDE SEQUENCE [LARGE SCALE GENOMIC DNA]</scope>
    <source>
        <strain evidence="15 18">CDM_1</strain>
        <strain evidence="17">CDM_6</strain>
    </source>
</reference>
<dbReference type="InterPro" id="IPR013332">
    <property type="entry name" value="KPR_N"/>
</dbReference>
<dbReference type="PANTHER" id="PTHR43765">
    <property type="entry name" value="2-DEHYDROPANTOATE 2-REDUCTASE-RELATED"/>
    <property type="match status" value="1"/>
</dbReference>
<keyword evidence="7 12" id="KW-0560">Oxidoreductase</keyword>
<dbReference type="InterPro" id="IPR013752">
    <property type="entry name" value="KPA_reductase"/>
</dbReference>
<dbReference type="UniPathway" id="UPA00241"/>
<feature type="domain" description="Ketopantoate reductase C-terminal" evidence="14">
    <location>
        <begin position="176"/>
        <end position="294"/>
    </location>
</feature>
<evidence type="ECO:0000313" key="18">
    <source>
        <dbReference type="Proteomes" id="UP000324021"/>
    </source>
</evidence>
<dbReference type="GO" id="GO:0050661">
    <property type="term" value="F:NADP binding"/>
    <property type="evidence" value="ECO:0007669"/>
    <property type="project" value="TreeGrafter"/>
</dbReference>
<dbReference type="EMBL" id="FOIC01000012">
    <property type="protein sequence ID" value="SET77367.1"/>
    <property type="molecule type" value="Genomic_DNA"/>
</dbReference>
<evidence type="ECO:0000256" key="6">
    <source>
        <dbReference type="ARBA" id="ARBA00022993"/>
    </source>
</evidence>
<dbReference type="SUPFAM" id="SSF51735">
    <property type="entry name" value="NAD(P)-binding Rossmann-fold domains"/>
    <property type="match status" value="1"/>
</dbReference>
<feature type="domain" description="Ketopantoate reductase N-terminal" evidence="13">
    <location>
        <begin position="3"/>
        <end position="147"/>
    </location>
</feature>
<evidence type="ECO:0000313" key="15">
    <source>
        <dbReference type="EMBL" id="SDD08898.1"/>
    </source>
</evidence>
<name>A0A1I0H1G6_9EURY</name>
<dbReference type="InterPro" id="IPR013328">
    <property type="entry name" value="6PGD_dom2"/>
</dbReference>
<comment type="catalytic activity">
    <reaction evidence="10">
        <text>(R)-pantoate + NAD(+) = 2-dehydropantoate + NADH + H(+)</text>
        <dbReference type="Rhea" id="RHEA:61292"/>
        <dbReference type="ChEBI" id="CHEBI:11561"/>
        <dbReference type="ChEBI" id="CHEBI:15378"/>
        <dbReference type="ChEBI" id="CHEBI:15980"/>
        <dbReference type="ChEBI" id="CHEBI:57540"/>
        <dbReference type="ChEBI" id="CHEBI:57945"/>
    </reaction>
    <physiologicalReaction direction="right-to-left" evidence="10">
        <dbReference type="Rhea" id="RHEA:61294"/>
    </physiologicalReaction>
</comment>
<dbReference type="FunFam" id="1.10.1040.10:FF:000017">
    <property type="entry name" value="2-dehydropantoate 2-reductase"/>
    <property type="match status" value="1"/>
</dbReference>
<evidence type="ECO:0000313" key="16">
    <source>
        <dbReference type="EMBL" id="SET77367.1"/>
    </source>
</evidence>
<dbReference type="NCBIfam" id="TIGR00745">
    <property type="entry name" value="apbA_panE"/>
    <property type="match status" value="1"/>
</dbReference>
<dbReference type="GO" id="GO:0005737">
    <property type="term" value="C:cytoplasm"/>
    <property type="evidence" value="ECO:0007669"/>
    <property type="project" value="TreeGrafter"/>
</dbReference>
<evidence type="ECO:0000256" key="8">
    <source>
        <dbReference type="ARBA" id="ARBA00032024"/>
    </source>
</evidence>
<evidence type="ECO:0000256" key="5">
    <source>
        <dbReference type="ARBA" id="ARBA00022857"/>
    </source>
</evidence>
<dbReference type="EMBL" id="FMZP01000012">
    <property type="protein sequence ID" value="SDD08898.1"/>
    <property type="molecule type" value="Genomic_DNA"/>
</dbReference>
<dbReference type="STRING" id="392421.SAMN04488694_11259"/>
<evidence type="ECO:0000313" key="17">
    <source>
        <dbReference type="Proteomes" id="UP000199320"/>
    </source>
</evidence>
<dbReference type="Proteomes" id="UP000199320">
    <property type="component" value="Unassembled WGS sequence"/>
</dbReference>
<comment type="function">
    <text evidence="12">Catalyzes the NADPH-dependent reduction of ketopantoate into pantoic acid.</text>
</comment>
<dbReference type="GO" id="GO:0015940">
    <property type="term" value="P:pantothenate biosynthetic process"/>
    <property type="evidence" value="ECO:0007669"/>
    <property type="project" value="InterPro"/>
</dbReference>
<dbReference type="Pfam" id="PF02558">
    <property type="entry name" value="ApbA"/>
    <property type="match status" value="1"/>
</dbReference>